<name>A0ABV0HF38_9ENTR</name>
<evidence type="ECO:0000256" key="1">
    <source>
        <dbReference type="ARBA" id="ARBA00022801"/>
    </source>
</evidence>
<dbReference type="Pfam" id="PF02018">
    <property type="entry name" value="CBM_4_9"/>
    <property type="match status" value="1"/>
</dbReference>
<dbReference type="Gene3D" id="2.60.120.430">
    <property type="entry name" value="Galactose-binding lectin"/>
    <property type="match status" value="1"/>
</dbReference>
<protein>
    <submittedName>
        <fullName evidence="3">LecA/PA-IL family lectin</fullName>
    </submittedName>
</protein>
<evidence type="ECO:0000259" key="2">
    <source>
        <dbReference type="Pfam" id="PF02018"/>
    </source>
</evidence>
<comment type="caution">
    <text evidence="3">The sequence shown here is derived from an EMBL/GenBank/DDBJ whole genome shotgun (WGS) entry which is preliminary data.</text>
</comment>
<reference evidence="3 4" key="1">
    <citation type="submission" date="2024-01" db="EMBL/GenBank/DDBJ databases">
        <title>Pseudocitrobacter sp. Endophytic strain Cyp-38L.</title>
        <authorList>
            <person name="Amer M.A."/>
            <person name="Hamed S.M."/>
        </authorList>
    </citation>
    <scope>NUCLEOTIDE SEQUENCE [LARGE SCALE GENOMIC DNA]</scope>
    <source>
        <strain evidence="3 4">Cyp38S</strain>
    </source>
</reference>
<dbReference type="EMBL" id="JAYMYY010000001">
    <property type="protein sequence ID" value="MEO3989114.1"/>
    <property type="molecule type" value="Genomic_DNA"/>
</dbReference>
<sequence>MSTNLIWSGTVDAKSPEGTATGITLKKGEIITILADGWAKNGEEAYALTAPQGRIPREGEKLALANPSLKARIGSEEHPVGNHKYRWVVPSDGPLSLIFVDGKNQYKDNSGEFSIKVHREAENVETAAPFEDLTNFEGDNWNNWQAGQAGHDLYLVDSSTRAVEFITHANKNHAGEILKKKLSGLTAGHKYTLSVKAARIIGKYEVPKLSLRVDGKDISAPVELTQANVWVTLSATFEAAGNSADLAVVSHVADSMGNDFRIRELKITG</sequence>
<dbReference type="RefSeq" id="WP_347793630.1">
    <property type="nucleotide sequence ID" value="NZ_JAYMYY010000001.1"/>
</dbReference>
<dbReference type="InterPro" id="IPR008979">
    <property type="entry name" value="Galactose-bd-like_sf"/>
</dbReference>
<dbReference type="Proteomes" id="UP001444146">
    <property type="component" value="Unassembled WGS sequence"/>
</dbReference>
<accession>A0ABV0HF38</accession>
<keyword evidence="4" id="KW-1185">Reference proteome</keyword>
<dbReference type="Gene3D" id="2.60.120.260">
    <property type="entry name" value="Galactose-binding domain-like"/>
    <property type="match status" value="1"/>
</dbReference>
<evidence type="ECO:0000313" key="4">
    <source>
        <dbReference type="Proteomes" id="UP001444146"/>
    </source>
</evidence>
<proteinExistence type="predicted"/>
<keyword evidence="1" id="KW-0378">Hydrolase</keyword>
<evidence type="ECO:0000313" key="3">
    <source>
        <dbReference type="EMBL" id="MEO3989114.1"/>
    </source>
</evidence>
<feature type="domain" description="CBM-cenC" evidence="2">
    <location>
        <begin position="135"/>
        <end position="246"/>
    </location>
</feature>
<dbReference type="InterPro" id="IPR012905">
    <property type="entry name" value="PA-IL"/>
</dbReference>
<dbReference type="InterPro" id="IPR003305">
    <property type="entry name" value="CenC_carb-bd"/>
</dbReference>
<gene>
    <name evidence="3" type="ORF">VSR74_04670</name>
</gene>
<dbReference type="Pfam" id="PF07828">
    <property type="entry name" value="PA-IL"/>
    <property type="match status" value="1"/>
</dbReference>
<organism evidence="3 4">
    <name type="scientific">Pseudocitrobacter cyperus</name>
    <dbReference type="NCBI Taxonomy" id="3112843"/>
    <lineage>
        <taxon>Bacteria</taxon>
        <taxon>Pseudomonadati</taxon>
        <taxon>Pseudomonadota</taxon>
        <taxon>Gammaproteobacteria</taxon>
        <taxon>Enterobacterales</taxon>
        <taxon>Enterobacteriaceae</taxon>
        <taxon>Pseudocitrobacter</taxon>
    </lineage>
</organism>
<dbReference type="SUPFAM" id="SSF49785">
    <property type="entry name" value="Galactose-binding domain-like"/>
    <property type="match status" value="1"/>
</dbReference>